<dbReference type="AlphaFoldDB" id="A0A068SMV7"/>
<proteinExistence type="predicted"/>
<dbReference type="PATRIC" id="fig|1028800.3.peg.1409"/>
<feature type="compositionally biased region" description="Low complexity" evidence="1">
    <location>
        <begin position="186"/>
        <end position="195"/>
    </location>
</feature>
<organism evidence="3 4">
    <name type="scientific">Neorhizobium galegae bv. orientalis str. HAMBI 540</name>
    <dbReference type="NCBI Taxonomy" id="1028800"/>
    <lineage>
        <taxon>Bacteria</taxon>
        <taxon>Pseudomonadati</taxon>
        <taxon>Pseudomonadota</taxon>
        <taxon>Alphaproteobacteria</taxon>
        <taxon>Hyphomicrobiales</taxon>
        <taxon>Rhizobiaceae</taxon>
        <taxon>Rhizobium/Agrobacterium group</taxon>
        <taxon>Neorhizobium</taxon>
    </lineage>
</organism>
<dbReference type="OrthoDB" id="8305513at2"/>
<dbReference type="GeneID" id="24258259"/>
<feature type="region of interest" description="Disordered" evidence="1">
    <location>
        <begin position="170"/>
        <end position="237"/>
    </location>
</feature>
<dbReference type="InterPro" id="IPR013320">
    <property type="entry name" value="ConA-like_dom_sf"/>
</dbReference>
<evidence type="ECO:0000256" key="1">
    <source>
        <dbReference type="SAM" id="MobiDB-lite"/>
    </source>
</evidence>
<keyword evidence="4" id="KW-1185">Reference proteome</keyword>
<dbReference type="Proteomes" id="UP000028181">
    <property type="component" value="Chromosome I"/>
</dbReference>
<accession>A0A068SMV7</accession>
<dbReference type="EMBL" id="HG938353">
    <property type="protein sequence ID" value="CDN47573.1"/>
    <property type="molecule type" value="Genomic_DNA"/>
</dbReference>
<feature type="domain" description="Bacteriophage T7 tail fibre protein-like N-terminal" evidence="2">
    <location>
        <begin position="3"/>
        <end position="118"/>
    </location>
</feature>
<evidence type="ECO:0000313" key="4">
    <source>
        <dbReference type="Proteomes" id="UP000028181"/>
    </source>
</evidence>
<dbReference type="RefSeq" id="WP_038585993.1">
    <property type="nucleotide sequence ID" value="NZ_HG938353.1"/>
</dbReference>
<protein>
    <recommendedName>
        <fullName evidence="2">Bacteriophage T7 tail fibre protein-like N-terminal domain-containing protein</fullName>
    </recommendedName>
</protein>
<dbReference type="Pfam" id="PF03906">
    <property type="entry name" value="Phage_T7_tail"/>
    <property type="match status" value="1"/>
</dbReference>
<dbReference type="HOGENOM" id="CLU_346422_0_0_5"/>
<dbReference type="SUPFAM" id="SSF49899">
    <property type="entry name" value="Concanavalin A-like lectins/glucanases"/>
    <property type="match status" value="1"/>
</dbReference>
<dbReference type="eggNOG" id="COG5301">
    <property type="taxonomic scope" value="Bacteria"/>
</dbReference>
<name>A0A068SMV7_NEOGA</name>
<evidence type="ECO:0000259" key="2">
    <source>
        <dbReference type="Pfam" id="PF03906"/>
    </source>
</evidence>
<evidence type="ECO:0000313" key="3">
    <source>
        <dbReference type="EMBL" id="CDN47573.1"/>
    </source>
</evidence>
<sequence length="815" mass="87775">MPLSYAHTQGDGSNRNFDVPCEYLSKSHVAVKVEGVAVPFTWIDTYRVRTNTAPPAGSVVEVRRTTPRQDRLVTFTDGSTLVQSDLNTSTLQSFFLSQEAFDQGAASMAVTEDGQFSALNRRLANLADPLNDQDAVTKAWALNTANTNVSAAVAAKDGAVSAKTAAEAARAGSETAQSNAQTARNGAETARTGAEAARDLSLTYRNEAQTARGGAETARSGAETARDTAVTKAGEAQSSAASAAASADRAALFDPNSYYVKAEVDAKVSPKANLASPTFTGTPKAPTPAQTVNDTQVATTAFVKTAIDAVPKHTGDLGNVILTAPSGVGGTDFLNATSGSLAIASKGVSASSPLLAVIGKGFDVAGVKNTLVTKTANVTWSGLTPNARNYLYLDENGNPGATIFPPERVMNNLRPARNPGFLWHCENSQVDDFGNNVSFERWDSTLTYALPIFNDTISKFGTYSVELTRAQANWFSIDTGVAITDTTRGWTVETWFRKKDAGVQTLFTFSEQETRYGNATLLCGLTTTGKMFFYASSDMLVGAAWDIANNVQTGATAITDTTTFHHYAVSYDGTSYRGFIDGVLQWTVTSAIKVSPRATRINFGNFQGNADYITAGYFDEIRVSPFARYTAAFTPAVAPFTPNDMAHDVFFEATNKMQTWPQGTEVNRCYVGEAVTNATAVTSTVCYKTRDAIDVSSRTMSSGKVVKAWANGNGGNTPVINRSEGVLSIARPSAYWYEVRFETPAKDIYYDVVFDSWPRLNPLTNGDYSSWELRTYRKRRNGFDFALLTTDGNNQLVQKNPDGGIWGFTVYERED</sequence>
<dbReference type="KEGG" id="ngg:RG540_CH13930"/>
<reference evidence="4" key="1">
    <citation type="journal article" date="2014" name="BMC Genomics">
        <title>Genome sequencing of two Neorhizobium galegae strains reveals a noeT gene responsible for the unusual acetylation of the nodulation factors.</title>
        <authorList>
            <person name="Osterman J."/>
            <person name="Marsh J."/>
            <person name="Laine P.K."/>
            <person name="Zeng Z."/>
            <person name="Alatalo E."/>
            <person name="Sullivan J.T."/>
            <person name="Young J.P."/>
            <person name="Thomas-Oates J."/>
            <person name="Paulin L."/>
            <person name="Lindstrom K."/>
        </authorList>
    </citation>
    <scope>NUCLEOTIDE SEQUENCE [LARGE SCALE GENOMIC DNA]</scope>
    <source>
        <strain evidence="4">HAMBI 540</strain>
    </source>
</reference>
<gene>
    <name evidence="3" type="ORF">RG540_CH13930</name>
</gene>
<dbReference type="InterPro" id="IPR005604">
    <property type="entry name" value="Phage_T7_tail_fibre-like_N"/>
</dbReference>
<dbReference type="Pfam" id="PF13385">
    <property type="entry name" value="Laminin_G_3"/>
    <property type="match status" value="1"/>
</dbReference>
<dbReference type="Gene3D" id="2.60.120.200">
    <property type="match status" value="1"/>
</dbReference>